<protein>
    <recommendedName>
        <fullName evidence="3">DUF721 domain-containing protein</fullName>
    </recommendedName>
</protein>
<evidence type="ECO:0008006" key="3">
    <source>
        <dbReference type="Google" id="ProtNLM"/>
    </source>
</evidence>
<reference evidence="1 2" key="1">
    <citation type="submission" date="2019-09" db="EMBL/GenBank/DDBJ databases">
        <authorList>
            <person name="Chandra G."/>
            <person name="Truman W A."/>
        </authorList>
    </citation>
    <scope>NUCLEOTIDE SEQUENCE [LARGE SCALE GENOMIC DNA]</scope>
    <source>
        <strain evidence="1">PS631</strain>
    </source>
</reference>
<name>A0A5E6QW83_PSEFL</name>
<sequence length="166" mass="19074">MLRWPFCNFLRTVMAYKPSPARLPAALLREVRPLRLLLNQAERLVHLQRLLESQLQPAAREHCHVASWRDGVLLLVVTDGHWATRLRYQQKRLQRQLIELEVFANLRRILFKVQPPVIPAKRGGHPTQLSGDAAQSLRETAAGIDDPKLKAALERLASHAQHKDQR</sequence>
<gene>
    <name evidence="1" type="ORF">PS631_03030</name>
</gene>
<organism evidence="1 2">
    <name type="scientific">Pseudomonas fluorescens</name>
    <dbReference type="NCBI Taxonomy" id="294"/>
    <lineage>
        <taxon>Bacteria</taxon>
        <taxon>Pseudomonadati</taxon>
        <taxon>Pseudomonadota</taxon>
        <taxon>Gammaproteobacteria</taxon>
        <taxon>Pseudomonadales</taxon>
        <taxon>Pseudomonadaceae</taxon>
        <taxon>Pseudomonas</taxon>
    </lineage>
</organism>
<dbReference type="EMBL" id="CABVHF010000010">
    <property type="protein sequence ID" value="VVM94861.1"/>
    <property type="molecule type" value="Genomic_DNA"/>
</dbReference>
<dbReference type="Pfam" id="PF05258">
    <property type="entry name" value="DciA"/>
    <property type="match status" value="1"/>
</dbReference>
<dbReference type="InterPro" id="IPR007922">
    <property type="entry name" value="DciA-like"/>
</dbReference>
<evidence type="ECO:0000313" key="1">
    <source>
        <dbReference type="EMBL" id="VVM94861.1"/>
    </source>
</evidence>
<evidence type="ECO:0000313" key="2">
    <source>
        <dbReference type="Proteomes" id="UP000399692"/>
    </source>
</evidence>
<dbReference type="AlphaFoldDB" id="A0A5E6QW83"/>
<proteinExistence type="predicted"/>
<accession>A0A5E6QW83</accession>
<dbReference type="Proteomes" id="UP000399692">
    <property type="component" value="Unassembled WGS sequence"/>
</dbReference>